<protein>
    <recommendedName>
        <fullName evidence="2">Anti-sigma factor antagonist</fullName>
    </recommendedName>
</protein>
<dbReference type="PANTHER" id="PTHR33495">
    <property type="entry name" value="ANTI-SIGMA FACTOR ANTAGONIST TM_1081-RELATED-RELATED"/>
    <property type="match status" value="1"/>
</dbReference>
<proteinExistence type="inferred from homology"/>
<dbReference type="InterPro" id="IPR002645">
    <property type="entry name" value="STAS_dom"/>
</dbReference>
<name>A0A7H0INX9_9ACTN</name>
<dbReference type="PROSITE" id="PS50801">
    <property type="entry name" value="STAS"/>
    <property type="match status" value="1"/>
</dbReference>
<dbReference type="InterPro" id="IPR003658">
    <property type="entry name" value="Anti-sigma_ant"/>
</dbReference>
<dbReference type="PANTHER" id="PTHR33495:SF2">
    <property type="entry name" value="ANTI-SIGMA FACTOR ANTAGONIST TM_1081-RELATED"/>
    <property type="match status" value="1"/>
</dbReference>
<dbReference type="Pfam" id="PF01740">
    <property type="entry name" value="STAS"/>
    <property type="match status" value="1"/>
</dbReference>
<gene>
    <name evidence="4" type="ORF">IAG44_36925</name>
</gene>
<dbReference type="KEGG" id="sroi:IAG44_36925"/>
<reference evidence="4 5" key="1">
    <citation type="submission" date="2020-08" db="EMBL/GenBank/DDBJ databases">
        <title>A novel species.</title>
        <authorList>
            <person name="Gao J."/>
        </authorList>
    </citation>
    <scope>NUCLEOTIDE SEQUENCE [LARGE SCALE GENOMIC DNA]</scope>
    <source>
        <strain evidence="4 5">CRXT-G-22</strain>
    </source>
</reference>
<dbReference type="Gene3D" id="3.30.750.24">
    <property type="entry name" value="STAS domain"/>
    <property type="match status" value="1"/>
</dbReference>
<dbReference type="GO" id="GO:0043856">
    <property type="term" value="F:anti-sigma factor antagonist activity"/>
    <property type="evidence" value="ECO:0007669"/>
    <property type="project" value="InterPro"/>
</dbReference>
<feature type="domain" description="STAS" evidence="3">
    <location>
        <begin position="7"/>
        <end position="113"/>
    </location>
</feature>
<dbReference type="EMBL" id="CP060828">
    <property type="protein sequence ID" value="QNP74495.1"/>
    <property type="molecule type" value="Genomic_DNA"/>
</dbReference>
<sequence>MTPPANPHARTRSNGRFTVVEVTGEIDMATVGLLAEHLDAATAGGTPDVVVDLRHVAFFDCSGLRALCRADDRARGRGGRLRLVTGQNAVRRLLLAARLTGRFPPLTEIPGGP</sequence>
<dbReference type="NCBIfam" id="TIGR00377">
    <property type="entry name" value="ant_ant_sig"/>
    <property type="match status" value="1"/>
</dbReference>
<evidence type="ECO:0000313" key="5">
    <source>
        <dbReference type="Proteomes" id="UP000516052"/>
    </source>
</evidence>
<evidence type="ECO:0000256" key="2">
    <source>
        <dbReference type="RuleBase" id="RU003749"/>
    </source>
</evidence>
<organism evidence="4 5">
    <name type="scientific">Streptomyces roseirectus</name>
    <dbReference type="NCBI Taxonomy" id="2768066"/>
    <lineage>
        <taxon>Bacteria</taxon>
        <taxon>Bacillati</taxon>
        <taxon>Actinomycetota</taxon>
        <taxon>Actinomycetes</taxon>
        <taxon>Kitasatosporales</taxon>
        <taxon>Streptomycetaceae</taxon>
        <taxon>Streptomyces</taxon>
    </lineage>
</organism>
<comment type="similarity">
    <text evidence="1 2">Belongs to the anti-sigma-factor antagonist family.</text>
</comment>
<keyword evidence="5" id="KW-1185">Reference proteome</keyword>
<dbReference type="InterPro" id="IPR036513">
    <property type="entry name" value="STAS_dom_sf"/>
</dbReference>
<dbReference type="CDD" id="cd07043">
    <property type="entry name" value="STAS_anti-anti-sigma_factors"/>
    <property type="match status" value="1"/>
</dbReference>
<dbReference type="SUPFAM" id="SSF52091">
    <property type="entry name" value="SpoIIaa-like"/>
    <property type="match status" value="1"/>
</dbReference>
<accession>A0A7H0INX9</accession>
<evidence type="ECO:0000313" key="4">
    <source>
        <dbReference type="EMBL" id="QNP74495.1"/>
    </source>
</evidence>
<evidence type="ECO:0000259" key="3">
    <source>
        <dbReference type="PROSITE" id="PS50801"/>
    </source>
</evidence>
<dbReference type="AlphaFoldDB" id="A0A7H0INX9"/>
<dbReference type="Proteomes" id="UP000516052">
    <property type="component" value="Chromosome"/>
</dbReference>
<evidence type="ECO:0000256" key="1">
    <source>
        <dbReference type="ARBA" id="ARBA00009013"/>
    </source>
</evidence>